<accession>A0A7Y7XUC2</accession>
<dbReference type="AlphaFoldDB" id="A0A7Y7XUC2"/>
<evidence type="ECO:0000313" key="1">
    <source>
        <dbReference type="EMBL" id="NWC12480.1"/>
    </source>
</evidence>
<evidence type="ECO:0000313" key="2">
    <source>
        <dbReference type="Proteomes" id="UP000517547"/>
    </source>
</evidence>
<protein>
    <submittedName>
        <fullName evidence="1">Uncharacterized protein</fullName>
    </submittedName>
</protein>
<reference evidence="1 2" key="1">
    <citation type="submission" date="2020-04" db="EMBL/GenBank/DDBJ databases">
        <title>Molecular characterization of pseudomonads from Agaricus bisporus reveal novel blotch 2 pathogens in Western Europe.</title>
        <authorList>
            <person name="Taparia T."/>
            <person name="Krijger M."/>
            <person name="Haynes E."/>
            <person name="Elpinstone J.G."/>
            <person name="Noble R."/>
            <person name="Van Der Wolf J."/>
        </authorList>
    </citation>
    <scope>NUCLEOTIDE SEQUENCE [LARGE SCALE GENOMIC DNA]</scope>
    <source>
        <strain evidence="1 2">IPO3738</strain>
    </source>
</reference>
<dbReference type="Proteomes" id="UP000517547">
    <property type="component" value="Unassembled WGS sequence"/>
</dbReference>
<gene>
    <name evidence="1" type="ORF">HX845_02385</name>
</gene>
<sequence length="89" mass="10172">MDDLKKTINLRCVFCRSNQFALPWKGYLPPAGSFVICANCGRENDITSMLITAKSIGLAITKKYAEQLLNDFKDEIKKSFKNSKYIKFK</sequence>
<name>A0A7Y7XUC2_9PSED</name>
<comment type="caution">
    <text evidence="1">The sequence shown here is derived from an EMBL/GenBank/DDBJ whole genome shotgun (WGS) entry which is preliminary data.</text>
</comment>
<dbReference type="EMBL" id="JACAQE010000001">
    <property type="protein sequence ID" value="NWC12480.1"/>
    <property type="molecule type" value="Genomic_DNA"/>
</dbReference>
<dbReference type="RefSeq" id="WP_103032617.1">
    <property type="nucleotide sequence ID" value="NZ_JACAQE010000001.1"/>
</dbReference>
<proteinExistence type="predicted"/>
<organism evidence="1 2">
    <name type="scientific">Pseudomonas gingeri</name>
    <dbReference type="NCBI Taxonomy" id="117681"/>
    <lineage>
        <taxon>Bacteria</taxon>
        <taxon>Pseudomonadati</taxon>
        <taxon>Pseudomonadota</taxon>
        <taxon>Gammaproteobacteria</taxon>
        <taxon>Pseudomonadales</taxon>
        <taxon>Pseudomonadaceae</taxon>
        <taxon>Pseudomonas</taxon>
    </lineage>
</organism>